<comment type="caution">
    <text evidence="9">The sequence shown here is derived from an EMBL/GenBank/DDBJ whole genome shotgun (WGS) entry which is preliminary data.</text>
</comment>
<dbReference type="Proteomes" id="UP000241203">
    <property type="component" value="Unassembled WGS sequence"/>
</dbReference>
<name>A0A2P8GS86_9MICO</name>
<dbReference type="PRINTS" id="PR01506">
    <property type="entry name" value="TATBPROTEIN"/>
</dbReference>
<keyword evidence="7" id="KW-0472">Membrane</keyword>
<evidence type="ECO:0000256" key="8">
    <source>
        <dbReference type="SAM" id="MobiDB-lite"/>
    </source>
</evidence>
<evidence type="ECO:0000256" key="4">
    <source>
        <dbReference type="ARBA" id="ARBA00022927"/>
    </source>
</evidence>
<dbReference type="EMBL" id="RZGY01000003">
    <property type="protein sequence ID" value="RUQ84328.1"/>
    <property type="molecule type" value="Genomic_DNA"/>
</dbReference>
<evidence type="ECO:0000256" key="1">
    <source>
        <dbReference type="ARBA" id="ARBA00004167"/>
    </source>
</evidence>
<feature type="compositionally biased region" description="Acidic residues" evidence="8">
    <location>
        <begin position="151"/>
        <end position="167"/>
    </location>
</feature>
<proteinExistence type="predicted"/>
<dbReference type="AlphaFoldDB" id="A0A2P8GS86"/>
<dbReference type="InterPro" id="IPR003369">
    <property type="entry name" value="TatA/B/E"/>
</dbReference>
<dbReference type="Proteomes" id="UP000268291">
    <property type="component" value="Unassembled WGS sequence"/>
</dbReference>
<dbReference type="Gene3D" id="1.20.5.3310">
    <property type="match status" value="1"/>
</dbReference>
<feature type="region of interest" description="Disordered" evidence="8">
    <location>
        <begin position="78"/>
        <end position="189"/>
    </location>
</feature>
<reference evidence="10 12" key="2">
    <citation type="submission" date="2018-12" db="EMBL/GenBank/DDBJ databases">
        <authorList>
            <person name="hu s."/>
            <person name="Xu Y."/>
            <person name="Xu B."/>
            <person name="Li F."/>
        </authorList>
    </citation>
    <scope>NUCLEOTIDE SEQUENCE [LARGE SCALE GENOMIC DNA]</scope>
    <source>
        <strain evidence="10 12">KSW2-17</strain>
    </source>
</reference>
<sequence length="189" mass="20559">MFGLTAEKLIVVALVAALIIGPHRLPAYAEKLASTIRAIRLFVQSARIAAEREMGTTLDPSEWRSLDPRQYDPRRIIRDALAEDADRREGGGRDDAKRRAELPGDARAESDPSPAIEDPVTPPPADTPSETRRQRRVMTGTSAHPRWILVDIDEEDEAEASAEEQSSDDVRVPVPVPVPVPSSAGVGAV</sequence>
<accession>A0A2P8GS86</accession>
<evidence type="ECO:0000256" key="5">
    <source>
        <dbReference type="ARBA" id="ARBA00022989"/>
    </source>
</evidence>
<keyword evidence="2" id="KW-0813">Transport</keyword>
<gene>
    <name evidence="9" type="ORF">CLV49_0419</name>
    <name evidence="10" type="ORF">ELQ93_16075</name>
</gene>
<comment type="subcellular location">
    <subcellularLocation>
        <location evidence="1">Membrane</location>
        <topology evidence="1">Single-pass membrane protein</topology>
    </subcellularLocation>
</comment>
<organism evidence="9 11">
    <name type="scientific">Labedella gwakjiensis</name>
    <dbReference type="NCBI Taxonomy" id="390269"/>
    <lineage>
        <taxon>Bacteria</taxon>
        <taxon>Bacillati</taxon>
        <taxon>Actinomycetota</taxon>
        <taxon>Actinomycetes</taxon>
        <taxon>Micrococcales</taxon>
        <taxon>Microbacteriaceae</taxon>
        <taxon>Labedella</taxon>
    </lineage>
</organism>
<reference evidence="9 11" key="1">
    <citation type="submission" date="2018-03" db="EMBL/GenBank/DDBJ databases">
        <title>Genomic Encyclopedia of Archaeal and Bacterial Type Strains, Phase II (KMG-II): from individual species to whole genera.</title>
        <authorList>
            <person name="Goeker M."/>
        </authorList>
    </citation>
    <scope>NUCLEOTIDE SEQUENCE [LARGE SCALE GENOMIC DNA]</scope>
    <source>
        <strain evidence="9 11">DSM 21548</strain>
    </source>
</reference>
<evidence type="ECO:0000313" key="9">
    <source>
        <dbReference type="EMBL" id="PSL36821.1"/>
    </source>
</evidence>
<evidence type="ECO:0000313" key="10">
    <source>
        <dbReference type="EMBL" id="RUQ84328.1"/>
    </source>
</evidence>
<keyword evidence="12" id="KW-1185">Reference proteome</keyword>
<keyword evidence="3" id="KW-0812">Transmembrane</keyword>
<dbReference type="Pfam" id="PF02416">
    <property type="entry name" value="TatA_B_E"/>
    <property type="match status" value="1"/>
</dbReference>
<evidence type="ECO:0000256" key="7">
    <source>
        <dbReference type="ARBA" id="ARBA00023136"/>
    </source>
</evidence>
<feature type="compositionally biased region" description="Basic and acidic residues" evidence="8">
    <location>
        <begin position="78"/>
        <end position="110"/>
    </location>
</feature>
<keyword evidence="5" id="KW-1133">Transmembrane helix</keyword>
<evidence type="ECO:0000256" key="6">
    <source>
        <dbReference type="ARBA" id="ARBA00023010"/>
    </source>
</evidence>
<dbReference type="RefSeq" id="WP_106562054.1">
    <property type="nucleotide sequence ID" value="NZ_PYAU01000001.1"/>
</dbReference>
<evidence type="ECO:0000256" key="3">
    <source>
        <dbReference type="ARBA" id="ARBA00022692"/>
    </source>
</evidence>
<dbReference type="EMBL" id="PYAU01000001">
    <property type="protein sequence ID" value="PSL36821.1"/>
    <property type="molecule type" value="Genomic_DNA"/>
</dbReference>
<evidence type="ECO:0000313" key="12">
    <source>
        <dbReference type="Proteomes" id="UP000268291"/>
    </source>
</evidence>
<protein>
    <submittedName>
        <fullName evidence="9">MttA/Hcf106 family protein</fullName>
    </submittedName>
    <submittedName>
        <fullName evidence="10">Preprotein translocase</fullName>
    </submittedName>
</protein>
<evidence type="ECO:0000313" key="11">
    <source>
        <dbReference type="Proteomes" id="UP000241203"/>
    </source>
</evidence>
<dbReference type="OrthoDB" id="3267321at2"/>
<keyword evidence="6" id="KW-0811">Translocation</keyword>
<evidence type="ECO:0000256" key="2">
    <source>
        <dbReference type="ARBA" id="ARBA00022448"/>
    </source>
</evidence>
<keyword evidence="4" id="KW-0653">Protein transport</keyword>